<name>A0A1V9DQF9_9GAMM</name>
<evidence type="ECO:0008006" key="3">
    <source>
        <dbReference type="Google" id="ProtNLM"/>
    </source>
</evidence>
<evidence type="ECO:0000313" key="2">
    <source>
        <dbReference type="Proteomes" id="UP000192769"/>
    </source>
</evidence>
<dbReference type="Proteomes" id="UP000192769">
    <property type="component" value="Unassembled WGS sequence"/>
</dbReference>
<dbReference type="EMBL" id="MWUE01000003">
    <property type="protein sequence ID" value="OQP36070.1"/>
    <property type="molecule type" value="Genomic_DNA"/>
</dbReference>
<comment type="caution">
    <text evidence="1">The sequence shown here is derived from an EMBL/GenBank/DDBJ whole genome shotgun (WGS) entry which is preliminary data.</text>
</comment>
<dbReference type="PROSITE" id="PS51257">
    <property type="entry name" value="PROKAR_LIPOPROTEIN"/>
    <property type="match status" value="1"/>
</dbReference>
<dbReference type="RefSeq" id="WP_081134705.1">
    <property type="nucleotide sequence ID" value="NZ_MWUE01000003.1"/>
</dbReference>
<sequence length="132" mass="13885">MISRFSPIALFAVVALSGCANKHSYQDDPSFAAGPAQVSVSHVMTRTDDGSSVFVTVDGKDAGTLNGGQSKDLFLTPGKHKIGGYVATLFGLGRVTINPVEVTTAKGEVKHVAYEVKSDKPTFTEWTPPAEG</sequence>
<organism evidence="1 2">
    <name type="scientific">Pantoea latae</name>
    <dbReference type="NCBI Taxonomy" id="1964541"/>
    <lineage>
        <taxon>Bacteria</taxon>
        <taxon>Pseudomonadati</taxon>
        <taxon>Pseudomonadota</taxon>
        <taxon>Gammaproteobacteria</taxon>
        <taxon>Enterobacterales</taxon>
        <taxon>Erwiniaceae</taxon>
        <taxon>Pantoea</taxon>
    </lineage>
</organism>
<dbReference type="AlphaFoldDB" id="A0A1V9DQF9"/>
<proteinExistence type="predicted"/>
<gene>
    <name evidence="1" type="ORF">B2J69_00410</name>
</gene>
<dbReference type="OrthoDB" id="6505269at2"/>
<reference evidence="1 2" key="1">
    <citation type="submission" date="2017-02" db="EMBL/GenBank/DDBJ databases">
        <title>Whole genome shotgun sequence of Pantoea agglomerans strain AS1 isolated from a cycad, Zamia floridana in Central Florida, USA.</title>
        <authorList>
            <person name="Lata P."/>
            <person name="Govindarajan S."/>
            <person name="Qi F."/>
            <person name="Li J.-L."/>
            <person name="Maurya S.K."/>
            <person name="Sahoo M.K."/>
        </authorList>
    </citation>
    <scope>NUCLEOTIDE SEQUENCE [LARGE SCALE GENOMIC DNA]</scope>
    <source>
        <strain evidence="1 2">AS1</strain>
    </source>
</reference>
<keyword evidence="2" id="KW-1185">Reference proteome</keyword>
<protein>
    <recommendedName>
        <fullName evidence="3">Lipoprotein</fullName>
    </recommendedName>
</protein>
<evidence type="ECO:0000313" key="1">
    <source>
        <dbReference type="EMBL" id="OQP36070.1"/>
    </source>
</evidence>
<accession>A0A1V9DQF9</accession>